<dbReference type="GO" id="GO:0006352">
    <property type="term" value="P:DNA-templated transcription initiation"/>
    <property type="evidence" value="ECO:0007669"/>
    <property type="project" value="InterPro"/>
</dbReference>
<dbReference type="SUPFAM" id="SSF88659">
    <property type="entry name" value="Sigma3 and sigma4 domains of RNA polymerase sigma factors"/>
    <property type="match status" value="1"/>
</dbReference>
<proteinExistence type="predicted"/>
<dbReference type="Pfam" id="PF04545">
    <property type="entry name" value="Sigma70_r4"/>
    <property type="match status" value="1"/>
</dbReference>
<dbReference type="Gene3D" id="1.10.10.10">
    <property type="entry name" value="Winged helix-like DNA-binding domain superfamily/Winged helix DNA-binding domain"/>
    <property type="match status" value="1"/>
</dbReference>
<gene>
    <name evidence="2" type="ORF">S03H2_02443</name>
</gene>
<dbReference type="InterPro" id="IPR013324">
    <property type="entry name" value="RNA_pol_sigma_r3/r4-like"/>
</dbReference>
<feature type="domain" description="RNA polymerase sigma-70 region 4" evidence="1">
    <location>
        <begin position="11"/>
        <end position="40"/>
    </location>
</feature>
<name>X1DWA7_9ZZZZ</name>
<comment type="caution">
    <text evidence="2">The sequence shown here is derived from an EMBL/GenBank/DDBJ whole genome shotgun (WGS) entry which is preliminary data.</text>
</comment>
<sequence>MVATSSRRDEIVRLREPGLTYAEIGRRFGISKERVRQILKGNPRPAKPDIQSKVMLRTSEVAMTNVQTPNMSR</sequence>
<dbReference type="InterPro" id="IPR007630">
    <property type="entry name" value="RNA_pol_sigma70_r4"/>
</dbReference>
<evidence type="ECO:0000259" key="1">
    <source>
        <dbReference type="Pfam" id="PF04545"/>
    </source>
</evidence>
<dbReference type="AlphaFoldDB" id="X1DWA7"/>
<dbReference type="InterPro" id="IPR036388">
    <property type="entry name" value="WH-like_DNA-bd_sf"/>
</dbReference>
<dbReference type="EMBL" id="BARU01000816">
    <property type="protein sequence ID" value="GAH25321.1"/>
    <property type="molecule type" value="Genomic_DNA"/>
</dbReference>
<accession>X1DWA7</accession>
<dbReference type="GO" id="GO:0003700">
    <property type="term" value="F:DNA-binding transcription factor activity"/>
    <property type="evidence" value="ECO:0007669"/>
    <property type="project" value="InterPro"/>
</dbReference>
<reference evidence="2" key="1">
    <citation type="journal article" date="2014" name="Front. Microbiol.">
        <title>High frequency of phylogenetically diverse reductive dehalogenase-homologous genes in deep subseafloor sedimentary metagenomes.</title>
        <authorList>
            <person name="Kawai M."/>
            <person name="Futagami T."/>
            <person name="Toyoda A."/>
            <person name="Takaki Y."/>
            <person name="Nishi S."/>
            <person name="Hori S."/>
            <person name="Arai W."/>
            <person name="Tsubouchi T."/>
            <person name="Morono Y."/>
            <person name="Uchiyama I."/>
            <person name="Ito T."/>
            <person name="Fujiyama A."/>
            <person name="Inagaki F."/>
            <person name="Takami H."/>
        </authorList>
    </citation>
    <scope>NUCLEOTIDE SEQUENCE</scope>
    <source>
        <strain evidence="2">Expedition CK06-06</strain>
    </source>
</reference>
<organism evidence="2">
    <name type="scientific">marine sediment metagenome</name>
    <dbReference type="NCBI Taxonomy" id="412755"/>
    <lineage>
        <taxon>unclassified sequences</taxon>
        <taxon>metagenomes</taxon>
        <taxon>ecological metagenomes</taxon>
    </lineage>
</organism>
<protein>
    <recommendedName>
        <fullName evidence="1">RNA polymerase sigma-70 region 4 domain-containing protein</fullName>
    </recommendedName>
</protein>
<evidence type="ECO:0000313" key="2">
    <source>
        <dbReference type="EMBL" id="GAH25321.1"/>
    </source>
</evidence>